<organism evidence="1 2">
    <name type="scientific">Cudoniella acicularis</name>
    <dbReference type="NCBI Taxonomy" id="354080"/>
    <lineage>
        <taxon>Eukaryota</taxon>
        <taxon>Fungi</taxon>
        <taxon>Dikarya</taxon>
        <taxon>Ascomycota</taxon>
        <taxon>Pezizomycotina</taxon>
        <taxon>Leotiomycetes</taxon>
        <taxon>Helotiales</taxon>
        <taxon>Tricladiaceae</taxon>
        <taxon>Cudoniella</taxon>
    </lineage>
</organism>
<accession>A0A8H4RAW2</accession>
<dbReference type="InterPro" id="IPR036928">
    <property type="entry name" value="AS_sf"/>
</dbReference>
<evidence type="ECO:0000313" key="1">
    <source>
        <dbReference type="EMBL" id="KAF4626720.1"/>
    </source>
</evidence>
<name>A0A8H4RAW2_9HELO</name>
<dbReference type="PANTHER" id="PTHR42678:SF34">
    <property type="entry name" value="OS04G0183300 PROTEIN"/>
    <property type="match status" value="1"/>
</dbReference>
<keyword evidence="2" id="KW-1185">Reference proteome</keyword>
<sequence>MQFKDFTIEFVDPELEAYQWAIDTVKSHGRKVVSQVVITPASKITYEGQSGYTIFRNAKFRSQLDEYLQELESSPVRSLADVIKFNNEYPDLGFSPESPDQSKLISMQNDAPLDFLPKQYQP</sequence>
<dbReference type="EMBL" id="JAAMPI010001097">
    <property type="protein sequence ID" value="KAF4626720.1"/>
    <property type="molecule type" value="Genomic_DNA"/>
</dbReference>
<dbReference type="AlphaFoldDB" id="A0A8H4RAW2"/>
<protein>
    <submittedName>
        <fullName evidence="1">Uncharacterized protein</fullName>
    </submittedName>
</protein>
<reference evidence="1 2" key="1">
    <citation type="submission" date="2020-03" db="EMBL/GenBank/DDBJ databases">
        <title>Draft Genome Sequence of Cudoniella acicularis.</title>
        <authorList>
            <person name="Buettner E."/>
            <person name="Kellner H."/>
        </authorList>
    </citation>
    <scope>NUCLEOTIDE SEQUENCE [LARGE SCALE GENOMIC DNA]</scope>
    <source>
        <strain evidence="1 2">DSM 108380</strain>
    </source>
</reference>
<dbReference type="PANTHER" id="PTHR42678">
    <property type="entry name" value="AMIDASE"/>
    <property type="match status" value="1"/>
</dbReference>
<gene>
    <name evidence="1" type="ORF">G7Y89_g11435</name>
</gene>
<dbReference type="Proteomes" id="UP000566819">
    <property type="component" value="Unassembled WGS sequence"/>
</dbReference>
<dbReference type="Gene3D" id="3.90.1300.10">
    <property type="entry name" value="Amidase signature (AS) domain"/>
    <property type="match status" value="1"/>
</dbReference>
<evidence type="ECO:0000313" key="2">
    <source>
        <dbReference type="Proteomes" id="UP000566819"/>
    </source>
</evidence>
<proteinExistence type="predicted"/>
<dbReference type="OrthoDB" id="566138at2759"/>
<comment type="caution">
    <text evidence="1">The sequence shown here is derived from an EMBL/GenBank/DDBJ whole genome shotgun (WGS) entry which is preliminary data.</text>
</comment>